<dbReference type="Gene3D" id="2.170.150.80">
    <property type="entry name" value="NAC domain"/>
    <property type="match status" value="1"/>
</dbReference>
<sequence length="350" mass="37903">MHHQAMGDKLWDLLGDEMASAGEHGLPPGFRFHPTDEELVTFYLAAKVLNGACCGVDIAEVDLNRCEPWELPDAARMGEREWYFFSLRDRKYPTGMRTNRATGAGYWKATGKDREVLNAATGALLGMKKTLVFYKGRAPRGDKTKWVLHEYRLDGDFAAARRSCKEEWVICRILHKAGDQYSKLMTVKNPHYLPMGMDDASSFCFQHDPAAAPPLPNPSGCTSVVSLPFHHGHHGMQPPLLPASSNQQQGSKISNGCGFPASAACTQEPPNGYGRSSNAMGMPPHPPLPFTSVVAGAGRPAPPPPPQAGVNAVPQEPLMPPAPTTWLEAYAQHGGILYELGPGAAAPRDA</sequence>
<dbReference type="AlphaFoldDB" id="A0A8T0R2R8"/>
<evidence type="ECO:0000313" key="8">
    <source>
        <dbReference type="EMBL" id="KAG2579871.1"/>
    </source>
</evidence>
<accession>A0A8T0R2R8</accession>
<evidence type="ECO:0000256" key="3">
    <source>
        <dbReference type="ARBA" id="ARBA00023125"/>
    </source>
</evidence>
<feature type="domain" description="NAC" evidence="7">
    <location>
        <begin position="26"/>
        <end position="176"/>
    </location>
</feature>
<dbReference type="InterPro" id="IPR003441">
    <property type="entry name" value="NAC-dom"/>
</dbReference>
<evidence type="ECO:0000256" key="2">
    <source>
        <dbReference type="ARBA" id="ARBA00023015"/>
    </source>
</evidence>
<dbReference type="Proteomes" id="UP000823388">
    <property type="component" value="Chromosome 6N"/>
</dbReference>
<dbReference type="OrthoDB" id="1424968at2759"/>
<dbReference type="FunFam" id="2.170.150.80:FF:000006">
    <property type="entry name" value="NAC domain-containing protein 100-like"/>
    <property type="match status" value="1"/>
</dbReference>
<dbReference type="GO" id="GO:0005634">
    <property type="term" value="C:nucleus"/>
    <property type="evidence" value="ECO:0007669"/>
    <property type="project" value="UniProtKB-SubCell"/>
</dbReference>
<evidence type="ECO:0000256" key="6">
    <source>
        <dbReference type="SAM" id="MobiDB-lite"/>
    </source>
</evidence>
<evidence type="ECO:0000256" key="5">
    <source>
        <dbReference type="ARBA" id="ARBA00023242"/>
    </source>
</evidence>
<evidence type="ECO:0000313" key="9">
    <source>
        <dbReference type="Proteomes" id="UP000823388"/>
    </source>
</evidence>
<keyword evidence="5" id="KW-0539">Nucleus</keyword>
<feature type="compositionally biased region" description="Polar residues" evidence="6">
    <location>
        <begin position="268"/>
        <end position="279"/>
    </location>
</feature>
<protein>
    <recommendedName>
        <fullName evidence="7">NAC domain-containing protein</fullName>
    </recommendedName>
</protein>
<keyword evidence="9" id="KW-1185">Reference proteome</keyword>
<comment type="subcellular location">
    <subcellularLocation>
        <location evidence="1">Nucleus</location>
    </subcellularLocation>
</comment>
<evidence type="ECO:0000259" key="7">
    <source>
        <dbReference type="PROSITE" id="PS51005"/>
    </source>
</evidence>
<keyword evidence="4" id="KW-0804">Transcription</keyword>
<gene>
    <name evidence="8" type="ORF">PVAP13_6NG313500</name>
</gene>
<reference evidence="8" key="1">
    <citation type="submission" date="2020-05" db="EMBL/GenBank/DDBJ databases">
        <title>WGS assembly of Panicum virgatum.</title>
        <authorList>
            <person name="Lovell J.T."/>
            <person name="Jenkins J."/>
            <person name="Shu S."/>
            <person name="Juenger T.E."/>
            <person name="Schmutz J."/>
        </authorList>
    </citation>
    <scope>NUCLEOTIDE SEQUENCE</scope>
    <source>
        <strain evidence="8">AP13</strain>
    </source>
</reference>
<dbReference type="GO" id="GO:0006355">
    <property type="term" value="P:regulation of DNA-templated transcription"/>
    <property type="evidence" value="ECO:0007669"/>
    <property type="project" value="InterPro"/>
</dbReference>
<evidence type="ECO:0000256" key="1">
    <source>
        <dbReference type="ARBA" id="ARBA00004123"/>
    </source>
</evidence>
<dbReference type="PROSITE" id="PS51005">
    <property type="entry name" value="NAC"/>
    <property type="match status" value="1"/>
</dbReference>
<dbReference type="SUPFAM" id="SSF101941">
    <property type="entry name" value="NAC domain"/>
    <property type="match status" value="1"/>
</dbReference>
<organism evidence="8 9">
    <name type="scientific">Panicum virgatum</name>
    <name type="common">Blackwell switchgrass</name>
    <dbReference type="NCBI Taxonomy" id="38727"/>
    <lineage>
        <taxon>Eukaryota</taxon>
        <taxon>Viridiplantae</taxon>
        <taxon>Streptophyta</taxon>
        <taxon>Embryophyta</taxon>
        <taxon>Tracheophyta</taxon>
        <taxon>Spermatophyta</taxon>
        <taxon>Magnoliopsida</taxon>
        <taxon>Liliopsida</taxon>
        <taxon>Poales</taxon>
        <taxon>Poaceae</taxon>
        <taxon>PACMAD clade</taxon>
        <taxon>Panicoideae</taxon>
        <taxon>Panicodae</taxon>
        <taxon>Paniceae</taxon>
        <taxon>Panicinae</taxon>
        <taxon>Panicum</taxon>
        <taxon>Panicum sect. Hiantes</taxon>
    </lineage>
</organism>
<dbReference type="Pfam" id="PF02365">
    <property type="entry name" value="NAM"/>
    <property type="match status" value="1"/>
</dbReference>
<keyword evidence="3" id="KW-0238">DNA-binding</keyword>
<dbReference type="InterPro" id="IPR036093">
    <property type="entry name" value="NAC_dom_sf"/>
</dbReference>
<proteinExistence type="predicted"/>
<keyword evidence="2" id="KW-0805">Transcription regulation</keyword>
<evidence type="ECO:0000256" key="4">
    <source>
        <dbReference type="ARBA" id="ARBA00023163"/>
    </source>
</evidence>
<dbReference type="EMBL" id="CM029048">
    <property type="protein sequence ID" value="KAG2579871.1"/>
    <property type="molecule type" value="Genomic_DNA"/>
</dbReference>
<comment type="caution">
    <text evidence="8">The sequence shown here is derived from an EMBL/GenBank/DDBJ whole genome shotgun (WGS) entry which is preliminary data.</text>
</comment>
<dbReference type="GO" id="GO:0003677">
    <property type="term" value="F:DNA binding"/>
    <property type="evidence" value="ECO:0007669"/>
    <property type="project" value="UniProtKB-KW"/>
</dbReference>
<name>A0A8T0R2R8_PANVG</name>
<feature type="region of interest" description="Disordered" evidence="6">
    <location>
        <begin position="268"/>
        <end position="324"/>
    </location>
</feature>
<dbReference type="PANTHER" id="PTHR31744:SF86">
    <property type="entry name" value="PROTEIN CUP-SHAPED COTYLEDON 3"/>
    <property type="match status" value="1"/>
</dbReference>
<dbReference type="PANTHER" id="PTHR31744">
    <property type="entry name" value="PROTEIN CUP-SHAPED COTYLEDON 2-RELATED"/>
    <property type="match status" value="1"/>
</dbReference>